<dbReference type="InterPro" id="IPR006531">
    <property type="entry name" value="Gp5/Vgr_OB"/>
</dbReference>
<proteinExistence type="inferred from homology"/>
<protein>
    <recommendedName>
        <fullName evidence="2">Gp5/Type VI secretion system Vgr protein OB-fold domain-containing protein</fullName>
    </recommendedName>
</protein>
<dbReference type="AlphaFoldDB" id="A0A3B0ZHG5"/>
<dbReference type="Gene3D" id="2.40.50.230">
    <property type="entry name" value="Gp5 N-terminal domain"/>
    <property type="match status" value="1"/>
</dbReference>
<reference evidence="3" key="1">
    <citation type="submission" date="2018-06" db="EMBL/GenBank/DDBJ databases">
        <authorList>
            <person name="Zhirakovskaya E."/>
        </authorList>
    </citation>
    <scope>NUCLEOTIDE SEQUENCE</scope>
</reference>
<dbReference type="SUPFAM" id="SSF69279">
    <property type="entry name" value="Phage tail proteins"/>
    <property type="match status" value="2"/>
</dbReference>
<dbReference type="InterPro" id="IPR037026">
    <property type="entry name" value="Vgr_OB-fold_dom_sf"/>
</dbReference>
<dbReference type="NCBIfam" id="TIGR01646">
    <property type="entry name" value="vgr_GE"/>
    <property type="match status" value="1"/>
</dbReference>
<organism evidence="3">
    <name type="scientific">hydrothermal vent metagenome</name>
    <dbReference type="NCBI Taxonomy" id="652676"/>
    <lineage>
        <taxon>unclassified sequences</taxon>
        <taxon>metagenomes</taxon>
        <taxon>ecological metagenomes</taxon>
    </lineage>
</organism>
<sequence length="694" mass="77280">MDNINSNVMSGQLNIAAANESQFFLNVRGVPDNILTVLDFKCLNSGISVNYQYKINVLVEAKLNANDIIGKAAKFDMLWDADSVYVHGICTAFHECGSIFNGEEYVIKISSPMSVLKNTQKNRVFLNKDIKMLIDDLLLEAGFKPSDYVFKLSANYTVYEYLVQYNESDLDFLLRQLSHHGIYFRFEQTISDIKIIFHDNINDVPMLDGPNELMFQERSGQIRSVETVSSIRQQADLITGEILLKDYNYRTPESDLIISSKSSSDIKSTGLVHKYGYHYQTIDQGEYFSTLMQQSLEWRRKTYVADTDCRGLVPGIKFTLTDHPILELNGDFLVVEVETYGSQRHSITSDDAVKKRTYHNKVLLIRSGIDYRSAIIDDLKIYGSFTTKIETTGGDYAYLDDQGRYRVRLPFDISNKQDGDASHAIRLMQLTSGQNYGMHFPLHAGTEVVMTCINGDVNRPLLLGMISNPDTPSTVTAANASQNVLRTWGGNELAMEDRAFNEQINLFTRDKDNILTLSAQDDGHNIRLATEKGEMEIYSEKTLLIESGDSHTIQTGNEHIVTVAENQHLVTKNNEIEQQAATDILLEADKNILYEADLKDMSFNSGKDMITNIDSNYSLEVKQKNIEMLVPAGKFAVDAGAAITFSGKGGGPIHLGQASGKIEISSGGDLLLDGPNITIKSAAINIKAGSIGGN</sequence>
<evidence type="ECO:0000256" key="1">
    <source>
        <dbReference type="ARBA" id="ARBA00005558"/>
    </source>
</evidence>
<dbReference type="Gene3D" id="3.55.50.10">
    <property type="entry name" value="Baseplate protein-like domains"/>
    <property type="match status" value="1"/>
</dbReference>
<feature type="domain" description="Gp5/Type VI secretion system Vgr protein OB-fold" evidence="2">
    <location>
        <begin position="400"/>
        <end position="465"/>
    </location>
</feature>
<dbReference type="InterPro" id="IPR006533">
    <property type="entry name" value="T6SS_Vgr_RhsGE"/>
</dbReference>
<dbReference type="InterPro" id="IPR017847">
    <property type="entry name" value="T6SS_RhsGE_Vgr_subset"/>
</dbReference>
<dbReference type="NCBIfam" id="TIGR03361">
    <property type="entry name" value="VI_Rhs_Vgr"/>
    <property type="match status" value="1"/>
</dbReference>
<dbReference type="SUPFAM" id="SSF69255">
    <property type="entry name" value="gp5 N-terminal domain-like"/>
    <property type="match status" value="1"/>
</dbReference>
<name>A0A3B0ZHG5_9ZZZZ</name>
<accession>A0A3B0ZHG5</accession>
<dbReference type="EMBL" id="UOFS01000013">
    <property type="protein sequence ID" value="VAW92928.1"/>
    <property type="molecule type" value="Genomic_DNA"/>
</dbReference>
<evidence type="ECO:0000313" key="3">
    <source>
        <dbReference type="EMBL" id="VAW92928.1"/>
    </source>
</evidence>
<dbReference type="Gene3D" id="4.10.220.110">
    <property type="match status" value="1"/>
</dbReference>
<dbReference type="SUPFAM" id="SSF69349">
    <property type="entry name" value="Phage fibre proteins"/>
    <property type="match status" value="1"/>
</dbReference>
<evidence type="ECO:0000259" key="2">
    <source>
        <dbReference type="Pfam" id="PF04717"/>
    </source>
</evidence>
<dbReference type="Gene3D" id="2.30.110.50">
    <property type="match status" value="1"/>
</dbReference>
<dbReference type="Pfam" id="PF05954">
    <property type="entry name" value="Phage_GPD"/>
    <property type="match status" value="1"/>
</dbReference>
<gene>
    <name evidence="3" type="ORF">MNBD_GAMMA22-534</name>
</gene>
<comment type="similarity">
    <text evidence="1">Belongs to the VgrG protein family.</text>
</comment>
<dbReference type="Pfam" id="PF04717">
    <property type="entry name" value="Phage_base_V"/>
    <property type="match status" value="1"/>
</dbReference>